<organism evidence="6 7">
    <name type="scientific">Stentor coeruleus</name>
    <dbReference type="NCBI Taxonomy" id="5963"/>
    <lineage>
        <taxon>Eukaryota</taxon>
        <taxon>Sar</taxon>
        <taxon>Alveolata</taxon>
        <taxon>Ciliophora</taxon>
        <taxon>Postciliodesmatophora</taxon>
        <taxon>Heterotrichea</taxon>
        <taxon>Heterotrichida</taxon>
        <taxon>Stentoridae</taxon>
        <taxon>Stentor</taxon>
    </lineage>
</organism>
<dbReference type="PANTHER" id="PTHR43719:SF28">
    <property type="entry name" value="PEROXIDE STRESS-ACTIVATED HISTIDINE KINASE MAK1-RELATED"/>
    <property type="match status" value="1"/>
</dbReference>
<feature type="transmembrane region" description="Helical" evidence="3">
    <location>
        <begin position="82"/>
        <end position="101"/>
    </location>
</feature>
<dbReference type="SMART" id="SM00448">
    <property type="entry name" value="REC"/>
    <property type="match status" value="1"/>
</dbReference>
<dbReference type="SMART" id="SM00387">
    <property type="entry name" value="HATPase_c"/>
    <property type="match status" value="1"/>
</dbReference>
<dbReference type="InterPro" id="IPR003594">
    <property type="entry name" value="HATPase_dom"/>
</dbReference>
<evidence type="ECO:0000313" key="7">
    <source>
        <dbReference type="Proteomes" id="UP000187209"/>
    </source>
</evidence>
<evidence type="ECO:0000259" key="4">
    <source>
        <dbReference type="PROSITE" id="PS50109"/>
    </source>
</evidence>
<gene>
    <name evidence="6" type="ORF">SteCoe_16553</name>
</gene>
<dbReference type="InterPro" id="IPR001789">
    <property type="entry name" value="Sig_transdc_resp-reg_receiver"/>
</dbReference>
<feature type="transmembrane region" description="Helical" evidence="3">
    <location>
        <begin position="21"/>
        <end position="41"/>
    </location>
</feature>
<dbReference type="Gene3D" id="3.40.50.2300">
    <property type="match status" value="1"/>
</dbReference>
<comment type="caution">
    <text evidence="6">The sequence shown here is derived from an EMBL/GenBank/DDBJ whole genome shotgun (WGS) entry which is preliminary data.</text>
</comment>
<reference evidence="6 7" key="1">
    <citation type="submission" date="2016-11" db="EMBL/GenBank/DDBJ databases">
        <title>The macronuclear genome of Stentor coeruleus: a giant cell with tiny introns.</title>
        <authorList>
            <person name="Slabodnick M."/>
            <person name="Ruby J.G."/>
            <person name="Reiff S.B."/>
            <person name="Swart E.C."/>
            <person name="Gosai S."/>
            <person name="Prabakaran S."/>
            <person name="Witkowska E."/>
            <person name="Larue G.E."/>
            <person name="Fisher S."/>
            <person name="Freeman R.M."/>
            <person name="Gunawardena J."/>
            <person name="Chu W."/>
            <person name="Stover N.A."/>
            <person name="Gregory B.D."/>
            <person name="Nowacki M."/>
            <person name="Derisi J."/>
            <person name="Roy S.W."/>
            <person name="Marshall W.F."/>
            <person name="Sood P."/>
        </authorList>
    </citation>
    <scope>NUCLEOTIDE SEQUENCE [LARGE SCALE GENOMIC DNA]</scope>
    <source>
        <strain evidence="6">WM001</strain>
    </source>
</reference>
<evidence type="ECO:0000313" key="6">
    <source>
        <dbReference type="EMBL" id="OMJ82682.1"/>
    </source>
</evidence>
<dbReference type="InterPro" id="IPR036890">
    <property type="entry name" value="HATPase_C_sf"/>
</dbReference>
<dbReference type="GO" id="GO:0000155">
    <property type="term" value="F:phosphorelay sensor kinase activity"/>
    <property type="evidence" value="ECO:0007669"/>
    <property type="project" value="InterPro"/>
</dbReference>
<protein>
    <recommendedName>
        <fullName evidence="8">Histidine kinase</fullName>
    </recommendedName>
</protein>
<dbReference type="PRINTS" id="PR00344">
    <property type="entry name" value="BCTRLSENSOR"/>
</dbReference>
<proteinExistence type="predicted"/>
<accession>A0A1R2C0Y3</accession>
<dbReference type="InterPro" id="IPR005467">
    <property type="entry name" value="His_kinase_dom"/>
</dbReference>
<dbReference type="PROSITE" id="PS50109">
    <property type="entry name" value="HIS_KIN"/>
    <property type="match status" value="1"/>
</dbReference>
<feature type="modified residue" description="4-aspartylphosphate" evidence="2">
    <location>
        <position position="629"/>
    </location>
</feature>
<keyword evidence="3" id="KW-0812">Transmembrane</keyword>
<keyword evidence="3" id="KW-0472">Membrane</keyword>
<dbReference type="Proteomes" id="UP000187209">
    <property type="component" value="Unassembled WGS sequence"/>
</dbReference>
<dbReference type="InterPro" id="IPR004358">
    <property type="entry name" value="Sig_transdc_His_kin-like_C"/>
</dbReference>
<feature type="transmembrane region" description="Helical" evidence="3">
    <location>
        <begin position="107"/>
        <end position="127"/>
    </location>
</feature>
<dbReference type="SUPFAM" id="SSF52172">
    <property type="entry name" value="CheY-like"/>
    <property type="match status" value="1"/>
</dbReference>
<feature type="domain" description="Response regulatory" evidence="5">
    <location>
        <begin position="580"/>
        <end position="700"/>
    </location>
</feature>
<feature type="domain" description="Histidine kinase" evidence="4">
    <location>
        <begin position="331"/>
        <end position="548"/>
    </location>
</feature>
<dbReference type="EMBL" id="MPUH01000331">
    <property type="protein sequence ID" value="OMJ82682.1"/>
    <property type="molecule type" value="Genomic_DNA"/>
</dbReference>
<dbReference type="Pfam" id="PF00512">
    <property type="entry name" value="HisKA"/>
    <property type="match status" value="1"/>
</dbReference>
<name>A0A1R2C0Y3_9CILI</name>
<dbReference type="InterPro" id="IPR036097">
    <property type="entry name" value="HisK_dim/P_sf"/>
</dbReference>
<dbReference type="PANTHER" id="PTHR43719">
    <property type="entry name" value="TWO-COMPONENT HISTIDINE KINASE"/>
    <property type="match status" value="1"/>
</dbReference>
<evidence type="ECO:0000259" key="5">
    <source>
        <dbReference type="PROSITE" id="PS50110"/>
    </source>
</evidence>
<dbReference type="Gene3D" id="3.30.565.10">
    <property type="entry name" value="Histidine kinase-like ATPase, C-terminal domain"/>
    <property type="match status" value="1"/>
</dbReference>
<dbReference type="InterPro" id="IPR050956">
    <property type="entry name" value="2C_system_His_kinase"/>
</dbReference>
<dbReference type="Pfam" id="PF02518">
    <property type="entry name" value="HATPase_c"/>
    <property type="match status" value="1"/>
</dbReference>
<feature type="transmembrane region" description="Helical" evidence="3">
    <location>
        <begin position="53"/>
        <end position="70"/>
    </location>
</feature>
<dbReference type="InterPro" id="IPR003661">
    <property type="entry name" value="HisK_dim/P_dom"/>
</dbReference>
<evidence type="ECO:0000256" key="3">
    <source>
        <dbReference type="SAM" id="Phobius"/>
    </source>
</evidence>
<dbReference type="SMART" id="SM00388">
    <property type="entry name" value="HisKA"/>
    <property type="match status" value="1"/>
</dbReference>
<keyword evidence="3" id="KW-1133">Transmembrane helix</keyword>
<dbReference type="Pfam" id="PF00072">
    <property type="entry name" value="Response_reg"/>
    <property type="match status" value="1"/>
</dbReference>
<dbReference type="CDD" id="cd17546">
    <property type="entry name" value="REC_hyHK_CKI1_RcsC-like"/>
    <property type="match status" value="1"/>
</dbReference>
<dbReference type="InterPro" id="IPR011006">
    <property type="entry name" value="CheY-like_superfamily"/>
</dbReference>
<evidence type="ECO:0008006" key="8">
    <source>
        <dbReference type="Google" id="ProtNLM"/>
    </source>
</evidence>
<feature type="transmembrane region" description="Helical" evidence="3">
    <location>
        <begin position="158"/>
        <end position="180"/>
    </location>
</feature>
<dbReference type="AlphaFoldDB" id="A0A1R2C0Y3"/>
<dbReference type="SUPFAM" id="SSF47384">
    <property type="entry name" value="Homodimeric domain of signal transducing histidine kinase"/>
    <property type="match status" value="1"/>
</dbReference>
<dbReference type="PROSITE" id="PS50110">
    <property type="entry name" value="RESPONSE_REGULATORY"/>
    <property type="match status" value="1"/>
</dbReference>
<dbReference type="CDD" id="cd00082">
    <property type="entry name" value="HisKA"/>
    <property type="match status" value="1"/>
</dbReference>
<keyword evidence="1 2" id="KW-0597">Phosphoprotein</keyword>
<dbReference type="OrthoDB" id="297207at2759"/>
<keyword evidence="7" id="KW-1185">Reference proteome</keyword>
<sequence length="706" mass="80222">MDAKYRRISEVDLIHSKTVWGLKRLNVAYYISLILGSVNIFSELATKSIHDNWEYKTILIIVYGSFILVNKKINQDLSLVKYVSFLFGEILNCILIYFAYIEEPECALIWIQMSGFVVTFYQSYLLISIKSIIIFSIKHTIEWAIAGIYFNIINMNNLAPFISGLFALPIFMFACLYFDYLQDIDLCRSKAKVKIGVKKIKSLVEAISDSIFVINLKLEAIFMNPAGKLLLQNTDFQEYIRKIQYHVRYSQDFSQSLILSEDIKNSFSCPLNNDCSFGVTKDSELFVEWSGKVVLWENETCVILLGKNVSRIIKLEKDSEENQYKSILLRTVSHELRTPTNAILSMAELLKESHQITGENVEKLDLMISSCTYLLCLINDLLDYSQIMAGSLKISKIAFDITQIMSECMKLIQVQLTGSTIKLAVKYLSDVPQGIISDPYRIKQIILNLLSNARKFTVSGHIHLEVEYNEPNLKILCQDTGVGIPQDQIPKLFTQFGRLDTSNLNPQGVGLGLYISNMLTYELGGNGIKVESTLGIGSTFSFLIEVEEMTQYQLADDIPDENPSITLPNIEISNINKGREVLIVDDTYFNILALKHILKNEGYRCDHAINGKDAIEKVQNKDFACIIMDCEMPILDGWNTTKELRKMLRLGQIQKLPPIIGCTAHSSEVVKYRCQECGMVDFILKPCPREIIVEKVNNWAKGAFSL</sequence>
<dbReference type="SUPFAM" id="SSF55874">
    <property type="entry name" value="ATPase domain of HSP90 chaperone/DNA topoisomerase II/histidine kinase"/>
    <property type="match status" value="1"/>
</dbReference>
<evidence type="ECO:0000256" key="2">
    <source>
        <dbReference type="PROSITE-ProRule" id="PRU00169"/>
    </source>
</evidence>
<evidence type="ECO:0000256" key="1">
    <source>
        <dbReference type="ARBA" id="ARBA00022553"/>
    </source>
</evidence>
<dbReference type="Gene3D" id="1.10.287.130">
    <property type="match status" value="1"/>
</dbReference>